<organism evidence="2 3">
    <name type="scientific">Chiloscyllium punctatum</name>
    <name type="common">Brownbanded bambooshark</name>
    <name type="synonym">Hemiscyllium punctatum</name>
    <dbReference type="NCBI Taxonomy" id="137246"/>
    <lineage>
        <taxon>Eukaryota</taxon>
        <taxon>Metazoa</taxon>
        <taxon>Chordata</taxon>
        <taxon>Craniata</taxon>
        <taxon>Vertebrata</taxon>
        <taxon>Chondrichthyes</taxon>
        <taxon>Elasmobranchii</taxon>
        <taxon>Galeomorphii</taxon>
        <taxon>Galeoidea</taxon>
        <taxon>Orectolobiformes</taxon>
        <taxon>Hemiscylliidae</taxon>
        <taxon>Chiloscyllium</taxon>
    </lineage>
</organism>
<dbReference type="OMA" id="MESTIQR"/>
<dbReference type="GO" id="GO:0014850">
    <property type="term" value="P:response to muscle activity"/>
    <property type="evidence" value="ECO:0007669"/>
    <property type="project" value="TreeGrafter"/>
</dbReference>
<accession>A0A401RZC9</accession>
<comment type="caution">
    <text evidence="2">The sequence shown here is derived from an EMBL/GenBank/DDBJ whole genome shotgun (WGS) entry which is preliminary data.</text>
</comment>
<feature type="compositionally biased region" description="Low complexity" evidence="1">
    <location>
        <begin position="206"/>
        <end position="219"/>
    </location>
</feature>
<reference evidence="2 3" key="1">
    <citation type="journal article" date="2018" name="Nat. Ecol. Evol.">
        <title>Shark genomes provide insights into elasmobranch evolution and the origin of vertebrates.</title>
        <authorList>
            <person name="Hara Y"/>
            <person name="Yamaguchi K"/>
            <person name="Onimaru K"/>
            <person name="Kadota M"/>
            <person name="Koyanagi M"/>
            <person name="Keeley SD"/>
            <person name="Tatsumi K"/>
            <person name="Tanaka K"/>
            <person name="Motone F"/>
            <person name="Kageyama Y"/>
            <person name="Nozu R"/>
            <person name="Adachi N"/>
            <person name="Nishimura O"/>
            <person name="Nakagawa R"/>
            <person name="Tanegashima C"/>
            <person name="Kiyatake I"/>
            <person name="Matsumoto R"/>
            <person name="Murakumo K"/>
            <person name="Nishida K"/>
            <person name="Terakita A"/>
            <person name="Kuratani S"/>
            <person name="Sato K"/>
            <person name="Hyodo S Kuraku.S."/>
        </authorList>
    </citation>
    <scope>NUCLEOTIDE SEQUENCE [LARGE SCALE GENOMIC DNA]</scope>
</reference>
<name>A0A401RZC9_CHIPU</name>
<dbReference type="GO" id="GO:0006355">
    <property type="term" value="P:regulation of DNA-templated transcription"/>
    <property type="evidence" value="ECO:0007669"/>
    <property type="project" value="InterPro"/>
</dbReference>
<evidence type="ECO:0000313" key="3">
    <source>
        <dbReference type="Proteomes" id="UP000287033"/>
    </source>
</evidence>
<dbReference type="OrthoDB" id="8943218at2759"/>
<dbReference type="PANTHER" id="PTHR47282">
    <property type="entry name" value="PGC-1 AND ERR-INDUCED REGULATOR IN MUSCLE PROTEIN 1"/>
    <property type="match status" value="1"/>
</dbReference>
<dbReference type="STRING" id="137246.A0A401RZC9"/>
<dbReference type="Proteomes" id="UP000287033">
    <property type="component" value="Unassembled WGS sequence"/>
</dbReference>
<evidence type="ECO:0000313" key="2">
    <source>
        <dbReference type="EMBL" id="GCC23511.1"/>
    </source>
</evidence>
<protein>
    <submittedName>
        <fullName evidence="2">Uncharacterized protein</fullName>
    </submittedName>
</protein>
<dbReference type="PANTHER" id="PTHR47282:SF1">
    <property type="entry name" value="PGC-1 AND ERR-INDUCED REGULATOR IN MUSCLE PROTEIN 1"/>
    <property type="match status" value="1"/>
</dbReference>
<feature type="compositionally biased region" description="Basic residues" evidence="1">
    <location>
        <begin position="88"/>
        <end position="98"/>
    </location>
</feature>
<keyword evidence="3" id="KW-1185">Reference proteome</keyword>
<evidence type="ECO:0000256" key="1">
    <source>
        <dbReference type="SAM" id="MobiDB-lite"/>
    </source>
</evidence>
<sequence length="549" mass="61508">MSWLLYTNDLQLSSKFDNAQSESQARTWEECHWARSKDMDDFGYSFHQGERDWPLFDSVPEECRCILKPSLATSEDSDLSEDSEKILRSHPKRSKRVNLSRSRQSPSPVDVAIQCTRRIDREEGQAIFQSRGRPTLAGHFPPEHVSMPYPSEDVLSAAEEDVELEIVNQFLVATGHMTSSGNPSGRQCFLVSGEGLHTSRTPQHLHSSTSESSYSTHPSNAVTRTTVHQSHDGSACARPSVMMDMDSYVENVLDHDCYKSYIEMAKDDHLDVGFRGTQAREQAAKALPELWDSTVFQGQHNEYGQVVVPSGTQPQSVLEEDFNAQASVPVSKDNQFLISRDPSPCLELVSAAKGKLEDDYSITCPEIYEYFYEDFGEEMDDNALLFLRVPSVFKRVKQGSRQPRKLNLLTIIKSLVHKYLHPTQQGQTALVSARSSNTSESTKAFGNPDLGSLNNALVKYSEGEASPTMMESTIQRGRGHSCLARTRKDFCLFCFACASWAMKSAASQSDMWKAALLVNISAISAIRYFRTRTKKENSKFLALQDSGQK</sequence>
<dbReference type="GO" id="GO:0005634">
    <property type="term" value="C:nucleus"/>
    <property type="evidence" value="ECO:0007669"/>
    <property type="project" value="TreeGrafter"/>
</dbReference>
<gene>
    <name evidence="2" type="ORF">chiPu_0001907</name>
</gene>
<feature type="region of interest" description="Disordered" evidence="1">
    <location>
        <begin position="197"/>
        <end position="219"/>
    </location>
</feature>
<dbReference type="EMBL" id="BEZZ01000032">
    <property type="protein sequence ID" value="GCC23511.1"/>
    <property type="molecule type" value="Genomic_DNA"/>
</dbReference>
<dbReference type="AlphaFoldDB" id="A0A401RZC9"/>
<proteinExistence type="predicted"/>
<dbReference type="GO" id="GO:0005737">
    <property type="term" value="C:cytoplasm"/>
    <property type="evidence" value="ECO:0007669"/>
    <property type="project" value="TreeGrafter"/>
</dbReference>
<dbReference type="InterPro" id="IPR043442">
    <property type="entry name" value="Perm1"/>
</dbReference>
<feature type="region of interest" description="Disordered" evidence="1">
    <location>
        <begin position="74"/>
        <end position="107"/>
    </location>
</feature>